<name>A0A815VTC0_9BILA</name>
<dbReference type="Proteomes" id="UP000663832">
    <property type="component" value="Unassembled WGS sequence"/>
</dbReference>
<evidence type="ECO:0008006" key="5">
    <source>
        <dbReference type="Google" id="ProtNLM"/>
    </source>
</evidence>
<evidence type="ECO:0000313" key="1">
    <source>
        <dbReference type="EMBL" id="CAF1532248.1"/>
    </source>
</evidence>
<dbReference type="OrthoDB" id="10030020at2759"/>
<accession>A0A815VTC0</accession>
<reference evidence="1" key="1">
    <citation type="submission" date="2021-02" db="EMBL/GenBank/DDBJ databases">
        <authorList>
            <person name="Nowell W R."/>
        </authorList>
    </citation>
    <scope>NUCLEOTIDE SEQUENCE</scope>
</reference>
<dbReference type="EMBL" id="CAJNOI010003895">
    <property type="protein sequence ID" value="CAF1532248.1"/>
    <property type="molecule type" value="Genomic_DNA"/>
</dbReference>
<evidence type="ECO:0000313" key="2">
    <source>
        <dbReference type="EMBL" id="CAF1654108.1"/>
    </source>
</evidence>
<gene>
    <name evidence="1" type="ORF">BJG266_LOCUS44991</name>
    <name evidence="2" type="ORF">QVE165_LOCUS61964</name>
</gene>
<dbReference type="Proteomes" id="UP000663877">
    <property type="component" value="Unassembled WGS sequence"/>
</dbReference>
<dbReference type="AlphaFoldDB" id="A0A815VTC0"/>
<evidence type="ECO:0000313" key="4">
    <source>
        <dbReference type="Proteomes" id="UP000663877"/>
    </source>
</evidence>
<dbReference type="EMBL" id="CAJNOM010004262">
    <property type="protein sequence ID" value="CAF1654108.1"/>
    <property type="molecule type" value="Genomic_DNA"/>
</dbReference>
<protein>
    <recommendedName>
        <fullName evidence="5">N-acetyltransferase domain-containing protein</fullName>
    </recommendedName>
</protein>
<dbReference type="InterPro" id="IPR016181">
    <property type="entry name" value="Acyl_CoA_acyltransferase"/>
</dbReference>
<organism evidence="1 4">
    <name type="scientific">Adineta steineri</name>
    <dbReference type="NCBI Taxonomy" id="433720"/>
    <lineage>
        <taxon>Eukaryota</taxon>
        <taxon>Metazoa</taxon>
        <taxon>Spiralia</taxon>
        <taxon>Gnathifera</taxon>
        <taxon>Rotifera</taxon>
        <taxon>Eurotatoria</taxon>
        <taxon>Bdelloidea</taxon>
        <taxon>Adinetida</taxon>
        <taxon>Adinetidae</taxon>
        <taxon>Adineta</taxon>
    </lineage>
</organism>
<sequence length="154" mass="17956">MSHIIDEDEIYTYGILMEKDLEESVRLIAHTFTKYNPIEAYLKTTYEQFYSYALAIAKATLEDQLSIIAVHKQTKEIHGLATKLQQILLIYCRQRGFKQVFVEVANPATYHIYTKKLKGKEFTSISLPTFISSDGRRPFEDYNGELQLIVFYLQ</sequence>
<comment type="caution">
    <text evidence="1">The sequence shown here is derived from an EMBL/GenBank/DDBJ whole genome shotgun (WGS) entry which is preliminary data.</text>
</comment>
<proteinExistence type="predicted"/>
<dbReference type="Gene3D" id="3.40.630.30">
    <property type="match status" value="2"/>
</dbReference>
<dbReference type="SUPFAM" id="SSF55729">
    <property type="entry name" value="Acyl-CoA N-acyltransferases (Nat)"/>
    <property type="match status" value="1"/>
</dbReference>
<evidence type="ECO:0000313" key="3">
    <source>
        <dbReference type="Proteomes" id="UP000663832"/>
    </source>
</evidence>
<keyword evidence="3" id="KW-1185">Reference proteome</keyword>